<name>A8PCV9_COPC7</name>
<accession>A8PCV9</accession>
<feature type="compositionally biased region" description="Basic and acidic residues" evidence="1">
    <location>
        <begin position="38"/>
        <end position="47"/>
    </location>
</feature>
<protein>
    <recommendedName>
        <fullName evidence="4">Secreted protein</fullName>
    </recommendedName>
</protein>
<feature type="compositionally biased region" description="Polar residues" evidence="1">
    <location>
        <begin position="208"/>
        <end position="227"/>
    </location>
</feature>
<proteinExistence type="predicted"/>
<feature type="region of interest" description="Disordered" evidence="1">
    <location>
        <begin position="208"/>
        <end position="228"/>
    </location>
</feature>
<evidence type="ECO:0000313" key="3">
    <source>
        <dbReference type="Proteomes" id="UP000001861"/>
    </source>
</evidence>
<dbReference type="AlphaFoldDB" id="A8PCV9"/>
<dbReference type="InterPro" id="IPR025649">
    <property type="entry name" value="DUF4360"/>
</dbReference>
<dbReference type="Pfam" id="PF14273">
    <property type="entry name" value="DUF4360"/>
    <property type="match status" value="1"/>
</dbReference>
<dbReference type="STRING" id="240176.A8PCV9"/>
<feature type="compositionally biased region" description="Polar residues" evidence="1">
    <location>
        <begin position="24"/>
        <end position="35"/>
    </location>
</feature>
<dbReference type="KEGG" id="cci:CC1G_07203"/>
<dbReference type="PANTHER" id="PTHR38847">
    <property type="match status" value="1"/>
</dbReference>
<evidence type="ECO:0000256" key="1">
    <source>
        <dbReference type="SAM" id="MobiDB-lite"/>
    </source>
</evidence>
<dbReference type="OMA" id="DERTNCQ"/>
<feature type="region of interest" description="Disordered" evidence="1">
    <location>
        <begin position="1"/>
        <end position="56"/>
    </location>
</feature>
<dbReference type="PANTHER" id="PTHR38847:SF1">
    <property type="entry name" value="PSEUDOURIDINE SYNTHASE RSUA_RLUA-LIKE DOMAIN-CONTAINING PROTEIN"/>
    <property type="match status" value="1"/>
</dbReference>
<evidence type="ECO:0008006" key="4">
    <source>
        <dbReference type="Google" id="ProtNLM"/>
    </source>
</evidence>
<dbReference type="EMBL" id="AACS02000006">
    <property type="protein sequence ID" value="EAU81273.2"/>
    <property type="molecule type" value="Genomic_DNA"/>
</dbReference>
<dbReference type="Proteomes" id="UP000001861">
    <property type="component" value="Unassembled WGS sequence"/>
</dbReference>
<dbReference type="RefSeq" id="XP_001840473.2">
    <property type="nucleotide sequence ID" value="XM_001840421.2"/>
</dbReference>
<dbReference type="eggNOG" id="ENOG502R8BS">
    <property type="taxonomic scope" value="Eukaryota"/>
</dbReference>
<dbReference type="InParanoid" id="A8PCV9"/>
<dbReference type="VEuPathDB" id="FungiDB:CC1G_07203"/>
<keyword evidence="3" id="KW-1185">Reference proteome</keyword>
<dbReference type="HOGENOM" id="CLU_1008367_0_0_1"/>
<dbReference type="OrthoDB" id="152248at2759"/>
<dbReference type="GeneID" id="6017192"/>
<organism evidence="2 3">
    <name type="scientific">Coprinopsis cinerea (strain Okayama-7 / 130 / ATCC MYA-4618 / FGSC 9003)</name>
    <name type="common">Inky cap fungus</name>
    <name type="synonym">Hormographiella aspergillata</name>
    <dbReference type="NCBI Taxonomy" id="240176"/>
    <lineage>
        <taxon>Eukaryota</taxon>
        <taxon>Fungi</taxon>
        <taxon>Dikarya</taxon>
        <taxon>Basidiomycota</taxon>
        <taxon>Agaricomycotina</taxon>
        <taxon>Agaricomycetes</taxon>
        <taxon>Agaricomycetidae</taxon>
        <taxon>Agaricales</taxon>
        <taxon>Agaricineae</taxon>
        <taxon>Psathyrellaceae</taxon>
        <taxon>Coprinopsis</taxon>
    </lineage>
</organism>
<reference evidence="2 3" key="1">
    <citation type="journal article" date="2010" name="Proc. Natl. Acad. Sci. U.S.A.">
        <title>Insights into evolution of multicellular fungi from the assembled chromosomes of the mushroom Coprinopsis cinerea (Coprinus cinereus).</title>
        <authorList>
            <person name="Stajich J.E."/>
            <person name="Wilke S.K."/>
            <person name="Ahren D."/>
            <person name="Au C.H."/>
            <person name="Birren B.W."/>
            <person name="Borodovsky M."/>
            <person name="Burns C."/>
            <person name="Canback B."/>
            <person name="Casselton L.A."/>
            <person name="Cheng C.K."/>
            <person name="Deng J."/>
            <person name="Dietrich F.S."/>
            <person name="Fargo D.C."/>
            <person name="Farman M.L."/>
            <person name="Gathman A.C."/>
            <person name="Goldberg J."/>
            <person name="Guigo R."/>
            <person name="Hoegger P.J."/>
            <person name="Hooker J.B."/>
            <person name="Huggins A."/>
            <person name="James T.Y."/>
            <person name="Kamada T."/>
            <person name="Kilaru S."/>
            <person name="Kodira C."/>
            <person name="Kues U."/>
            <person name="Kupfer D."/>
            <person name="Kwan H.S."/>
            <person name="Lomsadze A."/>
            <person name="Li W."/>
            <person name="Lilly W.W."/>
            <person name="Ma L.J."/>
            <person name="Mackey A.J."/>
            <person name="Manning G."/>
            <person name="Martin F."/>
            <person name="Muraguchi H."/>
            <person name="Natvig D.O."/>
            <person name="Palmerini H."/>
            <person name="Ramesh M.A."/>
            <person name="Rehmeyer C.J."/>
            <person name="Roe B.A."/>
            <person name="Shenoy N."/>
            <person name="Stanke M."/>
            <person name="Ter-Hovhannisyan V."/>
            <person name="Tunlid A."/>
            <person name="Velagapudi R."/>
            <person name="Vision T.J."/>
            <person name="Zeng Q."/>
            <person name="Zolan M.E."/>
            <person name="Pukkila P.J."/>
        </authorList>
    </citation>
    <scope>NUCLEOTIDE SEQUENCE [LARGE SCALE GENOMIC DNA]</scope>
    <source>
        <strain evidence="3">Okayama-7 / 130 / ATCC MYA-4618 / FGSC 9003</strain>
    </source>
</reference>
<gene>
    <name evidence="2" type="ORF">CC1G_07203</name>
</gene>
<evidence type="ECO:0000313" key="2">
    <source>
        <dbReference type="EMBL" id="EAU81273.2"/>
    </source>
</evidence>
<sequence>MDDGDGVQSLGHQRPGDSPYNARLRTNSPLSSQLDAMNVRRDQHTESSRPISFEYNSRKDEELRPSLLGNFKPPHELQLCLIPRMTSFLKLYLAFSLLFLHVAAQTLTVKSARANGSGCPPGTAVVDVDNKNQKIKVRVQRFKAEAGPGLRISSSRRNCRVTLAVDVPEGYSFAAEKTVAKASYSAQSGVTLTSSSLAYFQGELEQGKGSTTVSGPTKGESTLTNEVSPRVWSPCGKDAILNLGTDLRVNNAGNRQRSGSISVDDVWEGTFVWRKC</sequence>
<comment type="caution">
    <text evidence="2">The sequence shown here is derived from an EMBL/GenBank/DDBJ whole genome shotgun (WGS) entry which is preliminary data.</text>
</comment>